<keyword evidence="2" id="KW-1185">Reference proteome</keyword>
<evidence type="ECO:0000313" key="1">
    <source>
        <dbReference type="EMBL" id="MBE1878426.1"/>
    </source>
</evidence>
<dbReference type="EMBL" id="JADAQT010000108">
    <property type="protein sequence ID" value="MBE1878426.1"/>
    <property type="molecule type" value="Genomic_DNA"/>
</dbReference>
<dbReference type="RefSeq" id="WP_192864952.1">
    <property type="nucleotide sequence ID" value="NZ_JADAQT010000108.1"/>
</dbReference>
<proteinExistence type="predicted"/>
<dbReference type="Proteomes" id="UP000625527">
    <property type="component" value="Unassembled WGS sequence"/>
</dbReference>
<sequence length="63" mass="6363">MSPRAPTTARTARTAALLRELVGPSGSVVAVDIDDPSTRDAPALPAVVLAVVADANPPTALCR</sequence>
<gene>
    <name evidence="1" type="ORF">IHE71_22270</name>
</gene>
<evidence type="ECO:0000313" key="2">
    <source>
        <dbReference type="Proteomes" id="UP000625527"/>
    </source>
</evidence>
<name>A0ABR9N580_9MICO</name>
<accession>A0ABR9N580</accession>
<organism evidence="1 2">
    <name type="scientific">Myceligenerans pegani</name>
    <dbReference type="NCBI Taxonomy" id="2776917"/>
    <lineage>
        <taxon>Bacteria</taxon>
        <taxon>Bacillati</taxon>
        <taxon>Actinomycetota</taxon>
        <taxon>Actinomycetes</taxon>
        <taxon>Micrococcales</taxon>
        <taxon>Promicromonosporaceae</taxon>
        <taxon>Myceligenerans</taxon>
    </lineage>
</organism>
<protein>
    <submittedName>
        <fullName evidence="1">Uncharacterized protein</fullName>
    </submittedName>
</protein>
<reference evidence="1 2" key="1">
    <citation type="submission" date="2020-10" db="EMBL/GenBank/DDBJ databases">
        <title>Myceligenerans pegani sp. nov., an endophytic actinomycete isolated from Peganum harmala L. in Xinjiang, China.</title>
        <authorList>
            <person name="Xin L."/>
        </authorList>
    </citation>
    <scope>NUCLEOTIDE SEQUENCE [LARGE SCALE GENOMIC DNA]</scope>
    <source>
        <strain evidence="1 2">TRM65318</strain>
    </source>
</reference>
<comment type="caution">
    <text evidence="1">The sequence shown here is derived from an EMBL/GenBank/DDBJ whole genome shotgun (WGS) entry which is preliminary data.</text>
</comment>